<dbReference type="Proteomes" id="UP000821866">
    <property type="component" value="Chromosome 11"/>
</dbReference>
<comment type="caution">
    <text evidence="2">The sequence shown here is derived from an EMBL/GenBank/DDBJ whole genome shotgun (WGS) entry which is preliminary data.</text>
</comment>
<accession>A0A9J6EM50</accession>
<feature type="region of interest" description="Disordered" evidence="1">
    <location>
        <begin position="158"/>
        <end position="178"/>
    </location>
</feature>
<evidence type="ECO:0000256" key="1">
    <source>
        <dbReference type="SAM" id="MobiDB-lite"/>
    </source>
</evidence>
<proteinExistence type="predicted"/>
<dbReference type="AlphaFoldDB" id="A0A9J6EM50"/>
<gene>
    <name evidence="2" type="ORF">HPB51_004369</name>
</gene>
<keyword evidence="3" id="KW-1185">Reference proteome</keyword>
<protein>
    <submittedName>
        <fullName evidence="2">Uncharacterized protein</fullName>
    </submittedName>
</protein>
<name>A0A9J6EM50_RHIMP</name>
<dbReference type="EMBL" id="JABSTU010000003">
    <property type="protein sequence ID" value="KAH8035128.1"/>
    <property type="molecule type" value="Genomic_DNA"/>
</dbReference>
<evidence type="ECO:0000313" key="2">
    <source>
        <dbReference type="EMBL" id="KAH8035128.1"/>
    </source>
</evidence>
<evidence type="ECO:0000313" key="3">
    <source>
        <dbReference type="Proteomes" id="UP000821866"/>
    </source>
</evidence>
<sequence>MGKTLSVLITFVHVPVPHTIRYLKCTGAPSTAEAQLHAQTVADWLTHTMCATIQRATSAHDSKTSMTGKLFLLYLKLHPCGGSVPQKHWTVQGEKSRRDTCILPPQKTKFPTKEDFPLLGNTHPSTSAWSSGVIGAGVTTSQNTERKALREELGPFHALPAQPQRTCRDPYRTQAGDK</sequence>
<reference evidence="2" key="1">
    <citation type="journal article" date="2020" name="Cell">
        <title>Large-Scale Comparative Analyses of Tick Genomes Elucidate Their Genetic Diversity and Vector Capacities.</title>
        <authorList>
            <consortium name="Tick Genome and Microbiome Consortium (TIGMIC)"/>
            <person name="Jia N."/>
            <person name="Wang J."/>
            <person name="Shi W."/>
            <person name="Du L."/>
            <person name="Sun Y."/>
            <person name="Zhan W."/>
            <person name="Jiang J.F."/>
            <person name="Wang Q."/>
            <person name="Zhang B."/>
            <person name="Ji P."/>
            <person name="Bell-Sakyi L."/>
            <person name="Cui X.M."/>
            <person name="Yuan T.T."/>
            <person name="Jiang B.G."/>
            <person name="Yang W.F."/>
            <person name="Lam T.T."/>
            <person name="Chang Q.C."/>
            <person name="Ding S.J."/>
            <person name="Wang X.J."/>
            <person name="Zhu J.G."/>
            <person name="Ruan X.D."/>
            <person name="Zhao L."/>
            <person name="Wei J.T."/>
            <person name="Ye R.Z."/>
            <person name="Que T.C."/>
            <person name="Du C.H."/>
            <person name="Zhou Y.H."/>
            <person name="Cheng J.X."/>
            <person name="Dai P.F."/>
            <person name="Guo W.B."/>
            <person name="Han X.H."/>
            <person name="Huang E.J."/>
            <person name="Li L.F."/>
            <person name="Wei W."/>
            <person name="Gao Y.C."/>
            <person name="Liu J.Z."/>
            <person name="Shao H.Z."/>
            <person name="Wang X."/>
            <person name="Wang C.C."/>
            <person name="Yang T.C."/>
            <person name="Huo Q.B."/>
            <person name="Li W."/>
            <person name="Chen H.Y."/>
            <person name="Chen S.E."/>
            <person name="Zhou L.G."/>
            <person name="Ni X.B."/>
            <person name="Tian J.H."/>
            <person name="Sheng Y."/>
            <person name="Liu T."/>
            <person name="Pan Y.S."/>
            <person name="Xia L.Y."/>
            <person name="Li J."/>
            <person name="Zhao F."/>
            <person name="Cao W.C."/>
        </authorList>
    </citation>
    <scope>NUCLEOTIDE SEQUENCE</scope>
    <source>
        <strain evidence="2">Rmic-2018</strain>
    </source>
</reference>
<reference evidence="2" key="2">
    <citation type="submission" date="2021-09" db="EMBL/GenBank/DDBJ databases">
        <authorList>
            <person name="Jia N."/>
            <person name="Wang J."/>
            <person name="Shi W."/>
            <person name="Du L."/>
            <person name="Sun Y."/>
            <person name="Zhan W."/>
            <person name="Jiang J."/>
            <person name="Wang Q."/>
            <person name="Zhang B."/>
            <person name="Ji P."/>
            <person name="Sakyi L.B."/>
            <person name="Cui X."/>
            <person name="Yuan T."/>
            <person name="Jiang B."/>
            <person name="Yang W."/>
            <person name="Lam T.T.-Y."/>
            <person name="Chang Q."/>
            <person name="Ding S."/>
            <person name="Wang X."/>
            <person name="Zhu J."/>
            <person name="Ruan X."/>
            <person name="Zhao L."/>
            <person name="Wei J."/>
            <person name="Que T."/>
            <person name="Du C."/>
            <person name="Cheng J."/>
            <person name="Dai P."/>
            <person name="Han X."/>
            <person name="Huang E."/>
            <person name="Gao Y."/>
            <person name="Liu J."/>
            <person name="Shao H."/>
            <person name="Ye R."/>
            <person name="Li L."/>
            <person name="Wei W."/>
            <person name="Wang X."/>
            <person name="Wang C."/>
            <person name="Huo Q."/>
            <person name="Li W."/>
            <person name="Guo W."/>
            <person name="Chen H."/>
            <person name="Chen S."/>
            <person name="Zhou L."/>
            <person name="Zhou L."/>
            <person name="Ni X."/>
            <person name="Tian J."/>
            <person name="Zhou Y."/>
            <person name="Sheng Y."/>
            <person name="Liu T."/>
            <person name="Pan Y."/>
            <person name="Xia L."/>
            <person name="Li J."/>
            <person name="Zhao F."/>
            <person name="Cao W."/>
        </authorList>
    </citation>
    <scope>NUCLEOTIDE SEQUENCE</scope>
    <source>
        <strain evidence="2">Rmic-2018</strain>
        <tissue evidence="2">Larvae</tissue>
    </source>
</reference>
<organism evidence="2 3">
    <name type="scientific">Rhipicephalus microplus</name>
    <name type="common">Cattle tick</name>
    <name type="synonym">Boophilus microplus</name>
    <dbReference type="NCBI Taxonomy" id="6941"/>
    <lineage>
        <taxon>Eukaryota</taxon>
        <taxon>Metazoa</taxon>
        <taxon>Ecdysozoa</taxon>
        <taxon>Arthropoda</taxon>
        <taxon>Chelicerata</taxon>
        <taxon>Arachnida</taxon>
        <taxon>Acari</taxon>
        <taxon>Parasitiformes</taxon>
        <taxon>Ixodida</taxon>
        <taxon>Ixodoidea</taxon>
        <taxon>Ixodidae</taxon>
        <taxon>Rhipicephalinae</taxon>
        <taxon>Rhipicephalus</taxon>
        <taxon>Boophilus</taxon>
    </lineage>
</organism>
<feature type="compositionally biased region" description="Basic and acidic residues" evidence="1">
    <location>
        <begin position="166"/>
        <end position="178"/>
    </location>
</feature>